<keyword evidence="1" id="KW-0805">Transcription regulation</keyword>
<accession>A0A1I2F8G9</accession>
<dbReference type="GO" id="GO:0003677">
    <property type="term" value="F:DNA binding"/>
    <property type="evidence" value="ECO:0007669"/>
    <property type="project" value="UniProtKB-KW"/>
</dbReference>
<dbReference type="OrthoDB" id="284307at2"/>
<dbReference type="InterPro" id="IPR036388">
    <property type="entry name" value="WH-like_DNA-bd_sf"/>
</dbReference>
<reference evidence="5 6" key="1">
    <citation type="submission" date="2016-10" db="EMBL/GenBank/DDBJ databases">
        <authorList>
            <person name="de Groot N.N."/>
        </authorList>
    </citation>
    <scope>NUCLEOTIDE SEQUENCE [LARGE SCALE GENOMIC DNA]</scope>
    <source>
        <strain evidence="5 6">DSM 11443</strain>
    </source>
</reference>
<dbReference type="SUPFAM" id="SSF48008">
    <property type="entry name" value="GntR ligand-binding domain-like"/>
    <property type="match status" value="1"/>
</dbReference>
<evidence type="ECO:0000256" key="2">
    <source>
        <dbReference type="ARBA" id="ARBA00023125"/>
    </source>
</evidence>
<dbReference type="GO" id="GO:0003700">
    <property type="term" value="F:DNA-binding transcription factor activity"/>
    <property type="evidence" value="ECO:0007669"/>
    <property type="project" value="InterPro"/>
</dbReference>
<dbReference type="Pfam" id="PF00392">
    <property type="entry name" value="GntR"/>
    <property type="match status" value="1"/>
</dbReference>
<dbReference type="Proteomes" id="UP000198977">
    <property type="component" value="Unassembled WGS sequence"/>
</dbReference>
<dbReference type="EMBL" id="FOMW01000015">
    <property type="protein sequence ID" value="SFF01239.1"/>
    <property type="molecule type" value="Genomic_DNA"/>
</dbReference>
<dbReference type="PROSITE" id="PS50949">
    <property type="entry name" value="HTH_GNTR"/>
    <property type="match status" value="1"/>
</dbReference>
<evidence type="ECO:0000313" key="5">
    <source>
        <dbReference type="EMBL" id="SFF01239.1"/>
    </source>
</evidence>
<dbReference type="AlphaFoldDB" id="A0A1I2F8G9"/>
<name>A0A1I2F8G9_9RHOB</name>
<organism evidence="5 6">
    <name type="scientific">Sulfitobacter brevis</name>
    <dbReference type="NCBI Taxonomy" id="74348"/>
    <lineage>
        <taxon>Bacteria</taxon>
        <taxon>Pseudomonadati</taxon>
        <taxon>Pseudomonadota</taxon>
        <taxon>Alphaproteobacteria</taxon>
        <taxon>Rhodobacterales</taxon>
        <taxon>Roseobacteraceae</taxon>
        <taxon>Sulfitobacter</taxon>
    </lineage>
</organism>
<dbReference type="SUPFAM" id="SSF46785">
    <property type="entry name" value="Winged helix' DNA-binding domain"/>
    <property type="match status" value="1"/>
</dbReference>
<evidence type="ECO:0000313" key="6">
    <source>
        <dbReference type="Proteomes" id="UP000198977"/>
    </source>
</evidence>
<feature type="domain" description="HTH gntR-type" evidence="4">
    <location>
        <begin position="8"/>
        <end position="76"/>
    </location>
</feature>
<evidence type="ECO:0000256" key="3">
    <source>
        <dbReference type="ARBA" id="ARBA00023163"/>
    </source>
</evidence>
<dbReference type="InterPro" id="IPR000524">
    <property type="entry name" value="Tscrpt_reg_HTH_GntR"/>
</dbReference>
<keyword evidence="3" id="KW-0804">Transcription</keyword>
<keyword evidence="6" id="KW-1185">Reference proteome</keyword>
<protein>
    <submittedName>
        <fullName evidence="5">Transcriptional regulator, GntR family</fullName>
    </submittedName>
</protein>
<dbReference type="InterPro" id="IPR008920">
    <property type="entry name" value="TF_FadR/GntR_C"/>
</dbReference>
<gene>
    <name evidence="5" type="ORF">SAMN04488523_1152</name>
</gene>
<dbReference type="InterPro" id="IPR011711">
    <property type="entry name" value="GntR_C"/>
</dbReference>
<dbReference type="InterPro" id="IPR036390">
    <property type="entry name" value="WH_DNA-bd_sf"/>
</dbReference>
<keyword evidence="2" id="KW-0238">DNA-binding</keyword>
<dbReference type="SMART" id="SM00895">
    <property type="entry name" value="FCD"/>
    <property type="match status" value="1"/>
</dbReference>
<dbReference type="Pfam" id="PF07729">
    <property type="entry name" value="FCD"/>
    <property type="match status" value="1"/>
</dbReference>
<sequence length="237" mass="26594">MDNSRPRLRPEDALAEALRVAIRDGALLDNGRVPPERALAEHFGVSRARVRLALGQLQEDGTIFRRHGKGTFAAPPPANNVDSLRLLARQVTPRDVMEVRLEVEPALAALAAERAQPHEVDLLGQLMRATLDLTDMDAYEAADDMFHYKIAETARNPLFLTVYESIRSVRREAAWTAQRRDSYSPRTLHLLGEQHKTLADAVSRRDSRAAAAAMEQHLLTVSNTLLRDRVRKIELNI</sequence>
<dbReference type="RefSeq" id="WP_093925048.1">
    <property type="nucleotide sequence ID" value="NZ_FOMW01000015.1"/>
</dbReference>
<dbReference type="SMART" id="SM00345">
    <property type="entry name" value="HTH_GNTR"/>
    <property type="match status" value="1"/>
</dbReference>
<dbReference type="PANTHER" id="PTHR43537:SF5">
    <property type="entry name" value="UXU OPERON TRANSCRIPTIONAL REGULATOR"/>
    <property type="match status" value="1"/>
</dbReference>
<dbReference type="CDD" id="cd07377">
    <property type="entry name" value="WHTH_GntR"/>
    <property type="match status" value="1"/>
</dbReference>
<evidence type="ECO:0000259" key="4">
    <source>
        <dbReference type="PROSITE" id="PS50949"/>
    </source>
</evidence>
<proteinExistence type="predicted"/>
<dbReference type="PRINTS" id="PR00035">
    <property type="entry name" value="HTHGNTR"/>
</dbReference>
<dbReference type="Gene3D" id="1.10.10.10">
    <property type="entry name" value="Winged helix-like DNA-binding domain superfamily/Winged helix DNA-binding domain"/>
    <property type="match status" value="1"/>
</dbReference>
<evidence type="ECO:0000256" key="1">
    <source>
        <dbReference type="ARBA" id="ARBA00023015"/>
    </source>
</evidence>
<dbReference type="PANTHER" id="PTHR43537">
    <property type="entry name" value="TRANSCRIPTIONAL REGULATOR, GNTR FAMILY"/>
    <property type="match status" value="1"/>
</dbReference>
<dbReference type="STRING" id="74348.SAMN04488523_1152"/>
<dbReference type="Gene3D" id="1.20.120.530">
    <property type="entry name" value="GntR ligand-binding domain-like"/>
    <property type="match status" value="1"/>
</dbReference>